<evidence type="ECO:0000256" key="7">
    <source>
        <dbReference type="PIRSR" id="PIRSR001092-1"/>
    </source>
</evidence>
<feature type="chain" id="PRO_5028965971" description="alpha-L-fucosidase" evidence="8">
    <location>
        <begin position="24"/>
        <end position="448"/>
    </location>
</feature>
<dbReference type="SMART" id="SM00812">
    <property type="entry name" value="Alpha_L_fucos"/>
    <property type="match status" value="1"/>
</dbReference>
<keyword evidence="4 8" id="KW-0732">Signal</keyword>
<dbReference type="RefSeq" id="WP_187056718.1">
    <property type="nucleotide sequence ID" value="NZ_CP060412.1"/>
</dbReference>
<dbReference type="PANTHER" id="PTHR10030:SF37">
    <property type="entry name" value="ALPHA-L-FUCOSIDASE-RELATED"/>
    <property type="match status" value="1"/>
</dbReference>
<gene>
    <name evidence="10" type="ORF">H8F01_19750</name>
</gene>
<evidence type="ECO:0000256" key="3">
    <source>
        <dbReference type="ARBA" id="ARBA00012662"/>
    </source>
</evidence>
<dbReference type="GO" id="GO:0005764">
    <property type="term" value="C:lysosome"/>
    <property type="evidence" value="ECO:0007669"/>
    <property type="project" value="TreeGrafter"/>
</dbReference>
<evidence type="ECO:0000313" key="10">
    <source>
        <dbReference type="EMBL" id="QNK01256.1"/>
    </source>
</evidence>
<dbReference type="SUPFAM" id="SSF51445">
    <property type="entry name" value="(Trans)glycosidases"/>
    <property type="match status" value="1"/>
</dbReference>
<evidence type="ECO:0000256" key="4">
    <source>
        <dbReference type="ARBA" id="ARBA00022729"/>
    </source>
</evidence>
<evidence type="ECO:0000256" key="8">
    <source>
        <dbReference type="SAM" id="SignalP"/>
    </source>
</evidence>
<dbReference type="PIRSF" id="PIRSF001092">
    <property type="entry name" value="Alpha-L-fucosidase"/>
    <property type="match status" value="1"/>
</dbReference>
<dbReference type="GO" id="GO:0016139">
    <property type="term" value="P:glycoside catabolic process"/>
    <property type="evidence" value="ECO:0007669"/>
    <property type="project" value="TreeGrafter"/>
</dbReference>
<evidence type="ECO:0000256" key="6">
    <source>
        <dbReference type="ARBA" id="ARBA00023295"/>
    </source>
</evidence>
<dbReference type="PANTHER" id="PTHR10030">
    <property type="entry name" value="ALPHA-L-FUCOSIDASE"/>
    <property type="match status" value="1"/>
</dbReference>
<name>A0A7G8Q398_9GAMM</name>
<feature type="signal peptide" evidence="8">
    <location>
        <begin position="1"/>
        <end position="23"/>
    </location>
</feature>
<feature type="site" description="May be important for catalysis" evidence="7">
    <location>
        <position position="268"/>
    </location>
</feature>
<dbReference type="GO" id="GO:0006004">
    <property type="term" value="P:fucose metabolic process"/>
    <property type="evidence" value="ECO:0007669"/>
    <property type="project" value="InterPro"/>
</dbReference>
<dbReference type="KEGG" id="dtl:H8F01_19750"/>
<dbReference type="Gene3D" id="3.20.20.80">
    <property type="entry name" value="Glycosidases"/>
    <property type="match status" value="1"/>
</dbReference>
<dbReference type="PRINTS" id="PR00741">
    <property type="entry name" value="GLHYDRLASE29"/>
</dbReference>
<evidence type="ECO:0000259" key="9">
    <source>
        <dbReference type="Pfam" id="PF01120"/>
    </source>
</evidence>
<comment type="function">
    <text evidence="1">Alpha-L-fucosidase is responsible for hydrolyzing the alpha-1,6-linked fucose joined to the reducing-end N-acetylglucosamine of the carbohydrate moieties of glycoproteins.</text>
</comment>
<proteinExistence type="inferred from homology"/>
<sequence length="448" mass="50138">MRRSIATRILSVALAGLSFGGMAQTVATKPEPSAAEVQRMQWFKDAKLGIFIHWGIYAVDGIDESWSFFNGKISYPDYMKQEHGFTAAHYDPQAWADLIKRSGARYAVLTTRHHDGVALWDSKQGINVVKDTPAGRDLVGPFVQALRKDDLKVGLYYSLADWSSPDYDVFTRKEKRYSKDPVRWQRFLGYYQGQLRELSERYRPDLWWFDGDWEHSAAEWQADKTRDMLRSYNPGVVINSRLPGNGDYATPEQGPPITPPAARYWELCLTTNDSWGYQQRDKNFKTPTQVIGLFVDTIGMGGNLLLDIGARADGTIPQEQVDILTALGQWIQRYPEAIYGSSAGVPKDYYAGSSTVSADQRTLYLFVNGKPNGPVLLKGLMNKVVDARLLGSTGSLKTQLIGNSVNIPGLLYIDLAGQALDPQMSVIALKLDGPLKLFKKPYDKTTES</sequence>
<dbReference type="InterPro" id="IPR017853">
    <property type="entry name" value="GH"/>
</dbReference>
<keyword evidence="11" id="KW-1185">Reference proteome</keyword>
<dbReference type="Pfam" id="PF01120">
    <property type="entry name" value="Alpha_L_fucos"/>
    <property type="match status" value="1"/>
</dbReference>
<organism evidence="10 11">
    <name type="scientific">Dyella telluris</name>
    <dbReference type="NCBI Taxonomy" id="2763498"/>
    <lineage>
        <taxon>Bacteria</taxon>
        <taxon>Pseudomonadati</taxon>
        <taxon>Pseudomonadota</taxon>
        <taxon>Gammaproteobacteria</taxon>
        <taxon>Lysobacterales</taxon>
        <taxon>Rhodanobacteraceae</taxon>
        <taxon>Dyella</taxon>
    </lineage>
</organism>
<dbReference type="Proteomes" id="UP000515873">
    <property type="component" value="Chromosome"/>
</dbReference>
<evidence type="ECO:0000313" key="11">
    <source>
        <dbReference type="Proteomes" id="UP000515873"/>
    </source>
</evidence>
<dbReference type="EC" id="3.2.1.51" evidence="3"/>
<dbReference type="InterPro" id="IPR000933">
    <property type="entry name" value="Glyco_hydro_29"/>
</dbReference>
<dbReference type="InterPro" id="IPR016286">
    <property type="entry name" value="FUC_metazoa-typ"/>
</dbReference>
<evidence type="ECO:0000256" key="2">
    <source>
        <dbReference type="ARBA" id="ARBA00007951"/>
    </source>
</evidence>
<accession>A0A7G8Q398</accession>
<evidence type="ECO:0000256" key="1">
    <source>
        <dbReference type="ARBA" id="ARBA00004071"/>
    </source>
</evidence>
<dbReference type="AlphaFoldDB" id="A0A7G8Q398"/>
<evidence type="ECO:0000256" key="5">
    <source>
        <dbReference type="ARBA" id="ARBA00022801"/>
    </source>
</evidence>
<keyword evidence="5" id="KW-0378">Hydrolase</keyword>
<reference evidence="10 11" key="1">
    <citation type="submission" date="2020-08" db="EMBL/GenBank/DDBJ databases">
        <title>Dyella sp. G9 isolated from forest soil.</title>
        <authorList>
            <person name="Fu J."/>
            <person name="Qiu L."/>
        </authorList>
    </citation>
    <scope>NUCLEOTIDE SEQUENCE [LARGE SCALE GENOMIC DNA]</scope>
    <source>
        <strain evidence="10 11">G9</strain>
    </source>
</reference>
<dbReference type="GO" id="GO:0004560">
    <property type="term" value="F:alpha-L-fucosidase activity"/>
    <property type="evidence" value="ECO:0007669"/>
    <property type="project" value="InterPro"/>
</dbReference>
<protein>
    <recommendedName>
        <fullName evidence="3">alpha-L-fucosidase</fullName>
        <ecNumber evidence="3">3.2.1.51</ecNumber>
    </recommendedName>
</protein>
<dbReference type="InterPro" id="IPR057739">
    <property type="entry name" value="Glyco_hydro_29_N"/>
</dbReference>
<dbReference type="EMBL" id="CP060412">
    <property type="protein sequence ID" value="QNK01256.1"/>
    <property type="molecule type" value="Genomic_DNA"/>
</dbReference>
<comment type="similarity">
    <text evidence="2">Belongs to the glycosyl hydrolase 29 family.</text>
</comment>
<keyword evidence="6" id="KW-0326">Glycosidase</keyword>
<feature type="domain" description="Glycoside hydrolase family 29 N-terminal" evidence="9">
    <location>
        <begin position="30"/>
        <end position="335"/>
    </location>
</feature>